<dbReference type="PANTHER" id="PTHR23278:SF19">
    <property type="entry name" value="OBSCURIN"/>
    <property type="match status" value="1"/>
</dbReference>
<dbReference type="InterPro" id="IPR036179">
    <property type="entry name" value="Ig-like_dom_sf"/>
</dbReference>
<evidence type="ECO:0000313" key="3">
    <source>
        <dbReference type="Proteomes" id="UP000886998"/>
    </source>
</evidence>
<name>A0A8X6YCM3_9ARAC</name>
<accession>A0A8X6YCM3</accession>
<dbReference type="CDD" id="cd00096">
    <property type="entry name" value="Ig"/>
    <property type="match status" value="1"/>
</dbReference>
<dbReference type="Pfam" id="PF13927">
    <property type="entry name" value="Ig_3"/>
    <property type="match status" value="1"/>
</dbReference>
<dbReference type="EMBL" id="BMAV01016392">
    <property type="protein sequence ID" value="GFY67124.1"/>
    <property type="molecule type" value="Genomic_DNA"/>
</dbReference>
<keyword evidence="3" id="KW-1185">Reference proteome</keyword>
<comment type="caution">
    <text evidence="2">The sequence shown here is derived from an EMBL/GenBank/DDBJ whole genome shotgun (WGS) entry which is preliminary data.</text>
</comment>
<dbReference type="SUPFAM" id="SSF48726">
    <property type="entry name" value="Immunoglobulin"/>
    <property type="match status" value="1"/>
</dbReference>
<sequence>MLVLTCTLNDSTKREKDTPTCRPNQRDLFGVAREEVVNITCEVDSDPQDVTFRWTLNNSVENTELHTFESSGAMSVLTYTPKTPMDYGAVQCLGRNSVGEQKEPCVVRIIPAGLRYVDHKGQLNSMKFFMFPKSIFLNTNTVTRSMTLLSTHWYWHWHKSSASRDLLGY</sequence>
<reference evidence="2" key="1">
    <citation type="submission" date="2020-08" db="EMBL/GenBank/DDBJ databases">
        <title>Multicomponent nature underlies the extraordinary mechanical properties of spider dragline silk.</title>
        <authorList>
            <person name="Kono N."/>
            <person name="Nakamura H."/>
            <person name="Mori M."/>
            <person name="Yoshida Y."/>
            <person name="Ohtoshi R."/>
            <person name="Malay A.D."/>
            <person name="Moran D.A.P."/>
            <person name="Tomita M."/>
            <person name="Numata K."/>
            <person name="Arakawa K."/>
        </authorList>
    </citation>
    <scope>NUCLEOTIDE SEQUENCE</scope>
</reference>
<organism evidence="2 3">
    <name type="scientific">Trichonephila inaurata madagascariensis</name>
    <dbReference type="NCBI Taxonomy" id="2747483"/>
    <lineage>
        <taxon>Eukaryota</taxon>
        <taxon>Metazoa</taxon>
        <taxon>Ecdysozoa</taxon>
        <taxon>Arthropoda</taxon>
        <taxon>Chelicerata</taxon>
        <taxon>Arachnida</taxon>
        <taxon>Araneae</taxon>
        <taxon>Araneomorphae</taxon>
        <taxon>Entelegynae</taxon>
        <taxon>Araneoidea</taxon>
        <taxon>Nephilidae</taxon>
        <taxon>Trichonephila</taxon>
        <taxon>Trichonephila inaurata</taxon>
    </lineage>
</organism>
<dbReference type="PANTHER" id="PTHR23278">
    <property type="entry name" value="SIDESTEP PROTEIN"/>
    <property type="match status" value="1"/>
</dbReference>
<feature type="domain" description="Ig-like" evidence="1">
    <location>
        <begin position="19"/>
        <end position="108"/>
    </location>
</feature>
<dbReference type="InterPro" id="IPR013783">
    <property type="entry name" value="Ig-like_fold"/>
</dbReference>
<dbReference type="PROSITE" id="PS50835">
    <property type="entry name" value="IG_LIKE"/>
    <property type="match status" value="1"/>
</dbReference>
<gene>
    <name evidence="2" type="primary">AVEN_198573_1</name>
    <name evidence="2" type="ORF">TNIN_279351</name>
</gene>
<evidence type="ECO:0000313" key="2">
    <source>
        <dbReference type="EMBL" id="GFY67124.1"/>
    </source>
</evidence>
<dbReference type="InterPro" id="IPR007110">
    <property type="entry name" value="Ig-like_dom"/>
</dbReference>
<dbReference type="Gene3D" id="2.60.40.10">
    <property type="entry name" value="Immunoglobulins"/>
    <property type="match status" value="1"/>
</dbReference>
<protein>
    <submittedName>
        <fullName evidence="2">Ig-like domain-containing protein</fullName>
    </submittedName>
</protein>
<dbReference type="Proteomes" id="UP000886998">
    <property type="component" value="Unassembled WGS sequence"/>
</dbReference>
<dbReference type="OrthoDB" id="10006996at2759"/>
<evidence type="ECO:0000259" key="1">
    <source>
        <dbReference type="PROSITE" id="PS50835"/>
    </source>
</evidence>
<dbReference type="AlphaFoldDB" id="A0A8X6YCM3"/>
<proteinExistence type="predicted"/>